<keyword evidence="17" id="KW-1185">Reference proteome</keyword>
<dbReference type="PROSITE" id="PS00108">
    <property type="entry name" value="PROTEIN_KINASE_ST"/>
    <property type="match status" value="1"/>
</dbReference>
<evidence type="ECO:0000256" key="1">
    <source>
        <dbReference type="ARBA" id="ARBA00012513"/>
    </source>
</evidence>
<feature type="domain" description="Protein kinase" evidence="15">
    <location>
        <begin position="152"/>
        <end position="437"/>
    </location>
</feature>
<evidence type="ECO:0000256" key="12">
    <source>
        <dbReference type="ARBA" id="ARBA00047899"/>
    </source>
</evidence>
<dbReference type="GeneID" id="105117924"/>
<evidence type="ECO:0000256" key="3">
    <source>
        <dbReference type="ARBA" id="ARBA00022553"/>
    </source>
</evidence>
<dbReference type="Pfam" id="PF11883">
    <property type="entry name" value="DUF3403"/>
    <property type="match status" value="1"/>
</dbReference>
<sequence length="469" mass="53366">MPETRKSWFNRSMNLEECKNTCLKNCSCTAYANLDIRSGGSGCLLWFNDLIDMRTFLQNEQDIFIRMAASELDNGGSAKANTKSKVKKMIIVSSVLSTGILFVGLCLVLYVWKKKQQKNSNLQRRSNNKDLKKELELPFFNMDVLACATNKFFVSNKLGQGGFGPVYKGTLTNGREIAVKRLSKNSRQGLDEFKNEVKHIVKLQHRNLVRLLGCCIERDEKMLVYELLPNKSLDFYIFDETRSLLLDWPKRYNIINGIARGLLYLHQDSRLRIIHRDLKTSNILLDYEMNPKISDFGLARSFGENETEANTNKVAGTYGYISPEYANYGLYSLKSDVFSFGVLVLEIVGGCRNRGFRHPDHHLNLIRHAWRLFKQGRPLELAAGSKVETPYLSEVLRSIHVGLLCVQENPEDRPNMSYVVLMLGNEDELPQPEQPGFFTERDLVEASYSSSESKPPSANVCSVSVLEAR</sequence>
<evidence type="ECO:0000259" key="15">
    <source>
        <dbReference type="PROSITE" id="PS50011"/>
    </source>
</evidence>
<dbReference type="InterPro" id="IPR011009">
    <property type="entry name" value="Kinase-like_dom_sf"/>
</dbReference>
<keyword evidence="10" id="KW-0675">Receptor</keyword>
<dbReference type="GO" id="GO:0004674">
    <property type="term" value="F:protein serine/threonine kinase activity"/>
    <property type="evidence" value="ECO:0007669"/>
    <property type="project" value="UniProtKB-KW"/>
</dbReference>
<dbReference type="FunFam" id="3.30.200.20:FF:000195">
    <property type="entry name" value="G-type lectin S-receptor-like serine/threonine-protein kinase"/>
    <property type="match status" value="1"/>
</dbReference>
<comment type="catalytic activity">
    <reaction evidence="13">
        <text>L-seryl-[protein] + ATP = O-phospho-L-seryl-[protein] + ADP + H(+)</text>
        <dbReference type="Rhea" id="RHEA:17989"/>
        <dbReference type="Rhea" id="RHEA-COMP:9863"/>
        <dbReference type="Rhea" id="RHEA-COMP:11604"/>
        <dbReference type="ChEBI" id="CHEBI:15378"/>
        <dbReference type="ChEBI" id="CHEBI:29999"/>
        <dbReference type="ChEBI" id="CHEBI:30616"/>
        <dbReference type="ChEBI" id="CHEBI:83421"/>
        <dbReference type="ChEBI" id="CHEBI:456216"/>
        <dbReference type="EC" id="2.7.11.1"/>
    </reaction>
</comment>
<keyword evidence="14" id="KW-1133">Transmembrane helix</keyword>
<evidence type="ECO:0000256" key="2">
    <source>
        <dbReference type="ARBA" id="ARBA00022527"/>
    </source>
</evidence>
<keyword evidence="9" id="KW-1015">Disulfide bond</keyword>
<evidence type="ECO:0000256" key="7">
    <source>
        <dbReference type="ARBA" id="ARBA00022777"/>
    </source>
</evidence>
<keyword evidence="6" id="KW-0547">Nucleotide-binding</keyword>
<evidence type="ECO:0000256" key="11">
    <source>
        <dbReference type="ARBA" id="ARBA00023180"/>
    </source>
</evidence>
<keyword evidence="3" id="KW-0597">Phosphoprotein</keyword>
<evidence type="ECO:0000256" key="13">
    <source>
        <dbReference type="ARBA" id="ARBA00048679"/>
    </source>
</evidence>
<evidence type="ECO:0000256" key="14">
    <source>
        <dbReference type="SAM" id="Phobius"/>
    </source>
</evidence>
<dbReference type="GO" id="GO:0005524">
    <property type="term" value="F:ATP binding"/>
    <property type="evidence" value="ECO:0007669"/>
    <property type="project" value="UniProtKB-KW"/>
</dbReference>
<dbReference type="CDD" id="cd14066">
    <property type="entry name" value="STKc_IRAK"/>
    <property type="match status" value="1"/>
</dbReference>
<accession>A0AAJ6TMX6</accession>
<keyword evidence="4" id="KW-0808">Transferase</keyword>
<dbReference type="KEGG" id="peu:105117924"/>
<dbReference type="AlphaFoldDB" id="A0AAJ6TMX6"/>
<dbReference type="EC" id="2.7.11.1" evidence="1"/>
<dbReference type="InterPro" id="IPR000719">
    <property type="entry name" value="Prot_kinase_dom"/>
</dbReference>
<dbReference type="SUPFAM" id="SSF56112">
    <property type="entry name" value="Protein kinase-like (PK-like)"/>
    <property type="match status" value="1"/>
</dbReference>
<dbReference type="SMART" id="SM00220">
    <property type="entry name" value="S_TKc"/>
    <property type="match status" value="1"/>
</dbReference>
<feature type="domain" description="Apple" evidence="16">
    <location>
        <begin position="1"/>
        <end position="68"/>
    </location>
</feature>
<reference evidence="18" key="1">
    <citation type="submission" date="2025-08" db="UniProtKB">
        <authorList>
            <consortium name="RefSeq"/>
        </authorList>
    </citation>
    <scope>IDENTIFICATION</scope>
</reference>
<dbReference type="FunFam" id="1.10.510.10:FF:000060">
    <property type="entry name" value="G-type lectin S-receptor-like serine/threonine-protein kinase"/>
    <property type="match status" value="1"/>
</dbReference>
<dbReference type="InterPro" id="IPR021820">
    <property type="entry name" value="S-locus_recpt_kinase_C"/>
</dbReference>
<keyword evidence="14" id="KW-0472">Membrane</keyword>
<evidence type="ECO:0000256" key="10">
    <source>
        <dbReference type="ARBA" id="ARBA00023170"/>
    </source>
</evidence>
<keyword evidence="11" id="KW-0325">Glycoprotein</keyword>
<evidence type="ECO:0000313" key="18">
    <source>
        <dbReference type="RefSeq" id="XP_011014044.1"/>
    </source>
</evidence>
<dbReference type="Gene3D" id="3.30.200.20">
    <property type="entry name" value="Phosphorylase Kinase, domain 1"/>
    <property type="match status" value="1"/>
</dbReference>
<dbReference type="Pfam" id="PF07714">
    <property type="entry name" value="PK_Tyr_Ser-Thr"/>
    <property type="match status" value="1"/>
</dbReference>
<dbReference type="PANTHER" id="PTHR27002">
    <property type="entry name" value="RECEPTOR-LIKE SERINE/THREONINE-PROTEIN KINASE SD1-8"/>
    <property type="match status" value="1"/>
</dbReference>
<dbReference type="PROSITE" id="PS50011">
    <property type="entry name" value="PROTEIN_KINASE_DOM"/>
    <property type="match status" value="1"/>
</dbReference>
<keyword evidence="7" id="KW-0418">Kinase</keyword>
<evidence type="ECO:0000313" key="17">
    <source>
        <dbReference type="Proteomes" id="UP000694918"/>
    </source>
</evidence>
<organism evidence="17 18">
    <name type="scientific">Populus euphratica</name>
    <name type="common">Euphrates poplar</name>
    <dbReference type="NCBI Taxonomy" id="75702"/>
    <lineage>
        <taxon>Eukaryota</taxon>
        <taxon>Viridiplantae</taxon>
        <taxon>Streptophyta</taxon>
        <taxon>Embryophyta</taxon>
        <taxon>Tracheophyta</taxon>
        <taxon>Spermatophyta</taxon>
        <taxon>Magnoliopsida</taxon>
        <taxon>eudicotyledons</taxon>
        <taxon>Gunneridae</taxon>
        <taxon>Pentapetalae</taxon>
        <taxon>rosids</taxon>
        <taxon>fabids</taxon>
        <taxon>Malpighiales</taxon>
        <taxon>Salicaceae</taxon>
        <taxon>Saliceae</taxon>
        <taxon>Populus</taxon>
    </lineage>
</organism>
<dbReference type="CDD" id="cd01098">
    <property type="entry name" value="PAN_AP_plant"/>
    <property type="match status" value="1"/>
</dbReference>
<keyword evidence="8" id="KW-0067">ATP-binding</keyword>
<dbReference type="InterPro" id="IPR003609">
    <property type="entry name" value="Pan_app"/>
</dbReference>
<evidence type="ECO:0000259" key="16">
    <source>
        <dbReference type="PROSITE" id="PS50948"/>
    </source>
</evidence>
<dbReference type="RefSeq" id="XP_011014044.1">
    <property type="nucleotide sequence ID" value="XM_011015742.1"/>
</dbReference>
<gene>
    <name evidence="18" type="primary">LOC105117924</name>
</gene>
<protein>
    <recommendedName>
        <fullName evidence="1">non-specific serine/threonine protein kinase</fullName>
        <ecNumber evidence="1">2.7.11.1</ecNumber>
    </recommendedName>
</protein>
<keyword evidence="14" id="KW-0812">Transmembrane</keyword>
<dbReference type="InterPro" id="IPR008271">
    <property type="entry name" value="Ser/Thr_kinase_AS"/>
</dbReference>
<evidence type="ECO:0000256" key="4">
    <source>
        <dbReference type="ARBA" id="ARBA00022679"/>
    </source>
</evidence>
<dbReference type="PROSITE" id="PS50948">
    <property type="entry name" value="PAN"/>
    <property type="match status" value="1"/>
</dbReference>
<evidence type="ECO:0000256" key="5">
    <source>
        <dbReference type="ARBA" id="ARBA00022729"/>
    </source>
</evidence>
<comment type="catalytic activity">
    <reaction evidence="12">
        <text>L-threonyl-[protein] + ATP = O-phospho-L-threonyl-[protein] + ADP + H(+)</text>
        <dbReference type="Rhea" id="RHEA:46608"/>
        <dbReference type="Rhea" id="RHEA-COMP:11060"/>
        <dbReference type="Rhea" id="RHEA-COMP:11605"/>
        <dbReference type="ChEBI" id="CHEBI:15378"/>
        <dbReference type="ChEBI" id="CHEBI:30013"/>
        <dbReference type="ChEBI" id="CHEBI:30616"/>
        <dbReference type="ChEBI" id="CHEBI:61977"/>
        <dbReference type="ChEBI" id="CHEBI:456216"/>
        <dbReference type="EC" id="2.7.11.1"/>
    </reaction>
</comment>
<evidence type="ECO:0000256" key="9">
    <source>
        <dbReference type="ARBA" id="ARBA00023157"/>
    </source>
</evidence>
<evidence type="ECO:0000256" key="8">
    <source>
        <dbReference type="ARBA" id="ARBA00022840"/>
    </source>
</evidence>
<keyword evidence="2" id="KW-0723">Serine/threonine-protein kinase</keyword>
<dbReference type="Pfam" id="PF08276">
    <property type="entry name" value="PAN_2"/>
    <property type="match status" value="1"/>
</dbReference>
<dbReference type="Gene3D" id="1.10.510.10">
    <property type="entry name" value="Transferase(Phosphotransferase) domain 1"/>
    <property type="match status" value="1"/>
</dbReference>
<feature type="transmembrane region" description="Helical" evidence="14">
    <location>
        <begin position="89"/>
        <end position="112"/>
    </location>
</feature>
<dbReference type="PANTHER" id="PTHR27002:SF1039">
    <property type="entry name" value="NON-SPECIFIC SERINE_THREONINE PROTEIN KINASE"/>
    <property type="match status" value="1"/>
</dbReference>
<dbReference type="Gene3D" id="3.50.4.10">
    <property type="entry name" value="Hepatocyte Growth Factor"/>
    <property type="match status" value="1"/>
</dbReference>
<dbReference type="FunFam" id="3.50.4.10:FF:000002">
    <property type="entry name" value="G-type lectin S-receptor-like serine/threonine-protein kinase"/>
    <property type="match status" value="1"/>
</dbReference>
<dbReference type="Proteomes" id="UP000694918">
    <property type="component" value="Unplaced"/>
</dbReference>
<dbReference type="GO" id="GO:0005886">
    <property type="term" value="C:plasma membrane"/>
    <property type="evidence" value="ECO:0007669"/>
    <property type="project" value="TreeGrafter"/>
</dbReference>
<dbReference type="InterPro" id="IPR001245">
    <property type="entry name" value="Ser-Thr/Tyr_kinase_cat_dom"/>
</dbReference>
<keyword evidence="5" id="KW-0732">Signal</keyword>
<name>A0AAJ6TMX6_POPEU</name>
<evidence type="ECO:0000256" key="6">
    <source>
        <dbReference type="ARBA" id="ARBA00022741"/>
    </source>
</evidence>
<proteinExistence type="predicted"/>